<accession>A0A1Z5JSQ6</accession>
<protein>
    <recommendedName>
        <fullName evidence="4">SAM-dependent methyltransferase</fullName>
    </recommendedName>
</protein>
<dbReference type="OrthoDB" id="10258744at2759"/>
<gene>
    <name evidence="2" type="ORF">FisN_5Hh442</name>
</gene>
<dbReference type="Pfam" id="PF06080">
    <property type="entry name" value="DUF938"/>
    <property type="match status" value="1"/>
</dbReference>
<dbReference type="EMBL" id="BDSP01000111">
    <property type="protein sequence ID" value="GAX17057.1"/>
    <property type="molecule type" value="Genomic_DNA"/>
</dbReference>
<dbReference type="InterPro" id="IPR010342">
    <property type="entry name" value="DUF938"/>
</dbReference>
<dbReference type="InterPro" id="IPR029063">
    <property type="entry name" value="SAM-dependent_MTases_sf"/>
</dbReference>
<comment type="similarity">
    <text evidence="1">Belongs to the UPF0585 family.</text>
</comment>
<evidence type="ECO:0000256" key="1">
    <source>
        <dbReference type="ARBA" id="ARBA00008308"/>
    </source>
</evidence>
<dbReference type="PANTHER" id="PTHR20974:SF0">
    <property type="entry name" value="UPF0585 PROTEIN CG18661"/>
    <property type="match status" value="1"/>
</dbReference>
<dbReference type="InParanoid" id="A0A1Z5JSQ6"/>
<evidence type="ECO:0000313" key="3">
    <source>
        <dbReference type="Proteomes" id="UP000198406"/>
    </source>
</evidence>
<evidence type="ECO:0000313" key="2">
    <source>
        <dbReference type="EMBL" id="GAX17057.1"/>
    </source>
</evidence>
<dbReference type="AlphaFoldDB" id="A0A1Z5JSQ6"/>
<dbReference type="PANTHER" id="PTHR20974">
    <property type="entry name" value="UPF0585 PROTEIN CG18661"/>
    <property type="match status" value="1"/>
</dbReference>
<sequence>MLKAAGVGFRWIPTDPDEPSRQSIEARLKVEQDLLPLVSPAAPLTLDSGGICEKETQQLLPDSLDIMMAINMIHIAPWSATEGLMRVAGSKLKTNGVLFLYGPYKVGGSCVESNLMFDQSLKSRNPSWGVRDLEEVTKLAELNGLQLVESVEMPANNLSVIFRKN</sequence>
<name>A0A1Z5JSQ6_FISSO</name>
<comment type="caution">
    <text evidence="2">The sequence shown here is derived from an EMBL/GenBank/DDBJ whole genome shotgun (WGS) entry which is preliminary data.</text>
</comment>
<proteinExistence type="inferred from homology"/>
<reference evidence="2 3" key="1">
    <citation type="journal article" date="2015" name="Plant Cell">
        <title>Oil accumulation by the oleaginous diatom Fistulifera solaris as revealed by the genome and transcriptome.</title>
        <authorList>
            <person name="Tanaka T."/>
            <person name="Maeda Y."/>
            <person name="Veluchamy A."/>
            <person name="Tanaka M."/>
            <person name="Abida H."/>
            <person name="Marechal E."/>
            <person name="Bowler C."/>
            <person name="Muto M."/>
            <person name="Sunaga Y."/>
            <person name="Tanaka M."/>
            <person name="Yoshino T."/>
            <person name="Taniguchi T."/>
            <person name="Fukuda Y."/>
            <person name="Nemoto M."/>
            <person name="Matsumoto M."/>
            <person name="Wong P.S."/>
            <person name="Aburatani S."/>
            <person name="Fujibuchi W."/>
        </authorList>
    </citation>
    <scope>NUCLEOTIDE SEQUENCE [LARGE SCALE GENOMIC DNA]</scope>
    <source>
        <strain evidence="2 3">JPCC DA0580</strain>
    </source>
</reference>
<organism evidence="2 3">
    <name type="scientific">Fistulifera solaris</name>
    <name type="common">Oleaginous diatom</name>
    <dbReference type="NCBI Taxonomy" id="1519565"/>
    <lineage>
        <taxon>Eukaryota</taxon>
        <taxon>Sar</taxon>
        <taxon>Stramenopiles</taxon>
        <taxon>Ochrophyta</taxon>
        <taxon>Bacillariophyta</taxon>
        <taxon>Bacillariophyceae</taxon>
        <taxon>Bacillariophycidae</taxon>
        <taxon>Naviculales</taxon>
        <taxon>Naviculaceae</taxon>
        <taxon>Fistulifera</taxon>
    </lineage>
</organism>
<dbReference type="SUPFAM" id="SSF53335">
    <property type="entry name" value="S-adenosyl-L-methionine-dependent methyltransferases"/>
    <property type="match status" value="1"/>
</dbReference>
<keyword evidence="3" id="KW-1185">Reference proteome</keyword>
<dbReference type="Proteomes" id="UP000198406">
    <property type="component" value="Unassembled WGS sequence"/>
</dbReference>
<evidence type="ECO:0008006" key="4">
    <source>
        <dbReference type="Google" id="ProtNLM"/>
    </source>
</evidence>